<evidence type="ECO:0000256" key="2">
    <source>
        <dbReference type="SAM" id="SignalP"/>
    </source>
</evidence>
<organism evidence="4 5">
    <name type="scientific">Paenibacillus terreus</name>
    <dbReference type="NCBI Taxonomy" id="1387834"/>
    <lineage>
        <taxon>Bacteria</taxon>
        <taxon>Bacillati</taxon>
        <taxon>Bacillota</taxon>
        <taxon>Bacilli</taxon>
        <taxon>Bacillales</taxon>
        <taxon>Paenibacillaceae</taxon>
        <taxon>Paenibacillus</taxon>
    </lineage>
</organism>
<dbReference type="Gene3D" id="1.20.5.1700">
    <property type="match status" value="1"/>
</dbReference>
<evidence type="ECO:0000259" key="3">
    <source>
        <dbReference type="Pfam" id="PF07833"/>
    </source>
</evidence>
<accession>A0ABV5B8C9</accession>
<dbReference type="Pfam" id="PF07833">
    <property type="entry name" value="Cu_amine_oxidN1"/>
    <property type="match status" value="1"/>
</dbReference>
<feature type="signal peptide" evidence="2">
    <location>
        <begin position="1"/>
        <end position="28"/>
    </location>
</feature>
<name>A0ABV5B8C9_9BACL</name>
<feature type="chain" id="PRO_5046829931" evidence="2">
    <location>
        <begin position="29"/>
        <end position="352"/>
    </location>
</feature>
<reference evidence="4 5" key="1">
    <citation type="submission" date="2024-09" db="EMBL/GenBank/DDBJ databases">
        <authorList>
            <person name="Ruan L."/>
        </authorList>
    </citation>
    <scope>NUCLEOTIDE SEQUENCE [LARGE SCALE GENOMIC DNA]</scope>
    <source>
        <strain evidence="4 5">D33</strain>
    </source>
</reference>
<dbReference type="RefSeq" id="WP_375525720.1">
    <property type="nucleotide sequence ID" value="NZ_JBHILM010000014.1"/>
</dbReference>
<dbReference type="InterPro" id="IPR012854">
    <property type="entry name" value="Cu_amine_oxidase-like_N"/>
</dbReference>
<dbReference type="InterPro" id="IPR036582">
    <property type="entry name" value="Mao_N_sf"/>
</dbReference>
<dbReference type="Proteomes" id="UP001580407">
    <property type="component" value="Unassembled WGS sequence"/>
</dbReference>
<feature type="region of interest" description="Disordered" evidence="1">
    <location>
        <begin position="145"/>
        <end position="171"/>
    </location>
</feature>
<evidence type="ECO:0000256" key="1">
    <source>
        <dbReference type="SAM" id="MobiDB-lite"/>
    </source>
</evidence>
<comment type="caution">
    <text evidence="4">The sequence shown here is derived from an EMBL/GenBank/DDBJ whole genome shotgun (WGS) entry which is preliminary data.</text>
</comment>
<protein>
    <submittedName>
        <fullName evidence="4">Stalk domain-containing protein</fullName>
    </submittedName>
</protein>
<keyword evidence="5" id="KW-1185">Reference proteome</keyword>
<dbReference type="SUPFAM" id="SSF55383">
    <property type="entry name" value="Copper amine oxidase, domain N"/>
    <property type="match status" value="1"/>
</dbReference>
<gene>
    <name evidence="4" type="ORF">ACE3NQ_13590</name>
</gene>
<evidence type="ECO:0000313" key="5">
    <source>
        <dbReference type="Proteomes" id="UP001580407"/>
    </source>
</evidence>
<proteinExistence type="predicted"/>
<keyword evidence="2" id="KW-0732">Signal</keyword>
<evidence type="ECO:0000313" key="4">
    <source>
        <dbReference type="EMBL" id="MFB5681950.1"/>
    </source>
</evidence>
<feature type="domain" description="Copper amine oxidase-like N-terminal" evidence="3">
    <location>
        <begin position="47"/>
        <end position="152"/>
    </location>
</feature>
<dbReference type="EMBL" id="JBHILM010000014">
    <property type="protein sequence ID" value="MFB5681950.1"/>
    <property type="molecule type" value="Genomic_DNA"/>
</dbReference>
<dbReference type="Gene3D" id="3.30.457.10">
    <property type="entry name" value="Copper amine oxidase-like, N-terminal domain"/>
    <property type="match status" value="1"/>
</dbReference>
<sequence length="352" mass="38577">MKFKKPVIIAAVSALAVSGALLTQPTYAAQATKTIKAVYNNIAIVYNGNTVPSDAATEPFMINGTTYLPLRMVGTALNKDVKWDGSNKRVLITDNAPAVDPNAITALNNQITTLNQQLATAKSEAATKDATIAQLQKDKEALQKQIDDNKKNNNNSSTSLGDLEDDLNDDYGNYESTKAEIKLSGNSDKVTLRVNVSKTGWNKLSSNKKTNLIQDIVDDIRDKYKDADISGSVRDDNGGSTLADISVRSSGTASLNEKSSGKDISDLQSDIRDDYGNWKNVKFDIRLTGDEDEVKVTVYVNKDDWSNLNTSQRYDFKQGIIDAIEDEYSDVEIRGTILDKNDSSNRLDNINN</sequence>